<dbReference type="InterPro" id="IPR032508">
    <property type="entry name" value="FecR_C"/>
</dbReference>
<dbReference type="Pfam" id="PF04773">
    <property type="entry name" value="FecR"/>
    <property type="match status" value="1"/>
</dbReference>
<evidence type="ECO:0000259" key="1">
    <source>
        <dbReference type="Pfam" id="PF04773"/>
    </source>
</evidence>
<evidence type="ECO:0000313" key="3">
    <source>
        <dbReference type="EMBL" id="MFD2937836.1"/>
    </source>
</evidence>
<sequence>MSAQEEQRLLEKYRQGQCTAEEQLLLDHWFDELGHERPPLHFASETKRKQVEKRLFNRIYRRIRTPQRLSQPKWHIDKLSWQVAASLILFLGLGWVTYRIYSQSTAQRLTTPQRVIANLPGEHKQVVLPDGSVVQLNGRSTLTFTQQFSDTARVLFLEGEAFFEVTKDPKRPFTVWAGGVGTTALGTSFNIRALGGRPTKVSLLTGKVRVSPINKLLAGQWLLDPGRQLTYQPDNGQATITLFQPADVLAWREGNLYVDDEPLADVLRQISQRYRVVIQFNEQQLRRCRVTTRIDKKDTLEDIFQLLSFSHHLIVKRQANRYVVTATGCP</sequence>
<comment type="caution">
    <text evidence="3">The sequence shown here is derived from an EMBL/GenBank/DDBJ whole genome shotgun (WGS) entry which is preliminary data.</text>
</comment>
<dbReference type="PIRSF" id="PIRSF018266">
    <property type="entry name" value="FecR"/>
    <property type="match status" value="1"/>
</dbReference>
<evidence type="ECO:0000313" key="4">
    <source>
        <dbReference type="Proteomes" id="UP001597512"/>
    </source>
</evidence>
<accession>A0ABW6AQS0</accession>
<dbReference type="Gene3D" id="2.60.120.1440">
    <property type="match status" value="1"/>
</dbReference>
<organism evidence="3 4">
    <name type="scientific">Spirosoma flavum</name>
    <dbReference type="NCBI Taxonomy" id="2048557"/>
    <lineage>
        <taxon>Bacteria</taxon>
        <taxon>Pseudomonadati</taxon>
        <taxon>Bacteroidota</taxon>
        <taxon>Cytophagia</taxon>
        <taxon>Cytophagales</taxon>
        <taxon>Cytophagaceae</taxon>
        <taxon>Spirosoma</taxon>
    </lineage>
</organism>
<gene>
    <name evidence="3" type="ORF">ACFS25_28975</name>
</gene>
<dbReference type="RefSeq" id="WP_381508284.1">
    <property type="nucleotide sequence ID" value="NZ_JBHUOM010000045.1"/>
</dbReference>
<evidence type="ECO:0000259" key="2">
    <source>
        <dbReference type="Pfam" id="PF16344"/>
    </source>
</evidence>
<reference evidence="4" key="1">
    <citation type="journal article" date="2019" name="Int. J. Syst. Evol. Microbiol.">
        <title>The Global Catalogue of Microorganisms (GCM) 10K type strain sequencing project: providing services to taxonomists for standard genome sequencing and annotation.</title>
        <authorList>
            <consortium name="The Broad Institute Genomics Platform"/>
            <consortium name="The Broad Institute Genome Sequencing Center for Infectious Disease"/>
            <person name="Wu L."/>
            <person name="Ma J."/>
        </authorList>
    </citation>
    <scope>NUCLEOTIDE SEQUENCE [LARGE SCALE GENOMIC DNA]</scope>
    <source>
        <strain evidence="4">KCTC 52490</strain>
    </source>
</reference>
<proteinExistence type="predicted"/>
<protein>
    <submittedName>
        <fullName evidence="3">FecR family protein</fullName>
    </submittedName>
</protein>
<dbReference type="InterPro" id="IPR012373">
    <property type="entry name" value="Ferrdict_sens_TM"/>
</dbReference>
<dbReference type="EMBL" id="JBHUOM010000045">
    <property type="protein sequence ID" value="MFD2937836.1"/>
    <property type="molecule type" value="Genomic_DNA"/>
</dbReference>
<dbReference type="Proteomes" id="UP001597512">
    <property type="component" value="Unassembled WGS sequence"/>
</dbReference>
<dbReference type="Pfam" id="PF16344">
    <property type="entry name" value="FecR_C"/>
    <property type="match status" value="1"/>
</dbReference>
<name>A0ABW6AQS0_9BACT</name>
<dbReference type="PANTHER" id="PTHR30273">
    <property type="entry name" value="PERIPLASMIC SIGNAL SENSOR AND SIGMA FACTOR ACTIVATOR FECR-RELATED"/>
    <property type="match status" value="1"/>
</dbReference>
<feature type="domain" description="FecR protein" evidence="1">
    <location>
        <begin position="120"/>
        <end position="209"/>
    </location>
</feature>
<dbReference type="InterPro" id="IPR006860">
    <property type="entry name" value="FecR"/>
</dbReference>
<dbReference type="PANTHER" id="PTHR30273:SF2">
    <property type="entry name" value="PROTEIN FECR"/>
    <property type="match status" value="1"/>
</dbReference>
<keyword evidence="4" id="KW-1185">Reference proteome</keyword>
<dbReference type="Gene3D" id="3.55.50.30">
    <property type="match status" value="1"/>
</dbReference>
<feature type="domain" description="Protein FecR C-terminal" evidence="2">
    <location>
        <begin position="256"/>
        <end position="322"/>
    </location>
</feature>